<keyword evidence="3 5" id="KW-0067">ATP-binding</keyword>
<dbReference type="FunFam" id="3.40.850.10:FF:000113">
    <property type="entry name" value="Kinesin-like protein"/>
    <property type="match status" value="1"/>
</dbReference>
<evidence type="ECO:0000256" key="4">
    <source>
        <dbReference type="PROSITE-ProRule" id="PRU00192"/>
    </source>
</evidence>
<dbReference type="SUPFAM" id="SSF52540">
    <property type="entry name" value="P-loop containing nucleoside triphosphate hydrolases"/>
    <property type="match status" value="1"/>
</dbReference>
<keyword evidence="2 5" id="KW-0547">Nucleotide-binding</keyword>
<keyword evidence="6" id="KW-0493">Microtubule</keyword>
<protein>
    <recommendedName>
        <fullName evidence="6">Kinesin-like protein</fullName>
    </recommendedName>
</protein>
<dbReference type="SMART" id="SM00129">
    <property type="entry name" value="KISc"/>
    <property type="match status" value="1"/>
</dbReference>
<dbReference type="Proteomes" id="UP000006671">
    <property type="component" value="Unassembled WGS sequence"/>
</dbReference>
<dbReference type="GO" id="GO:0005524">
    <property type="term" value="F:ATP binding"/>
    <property type="evidence" value="ECO:0007669"/>
    <property type="project" value="UniProtKB-UniRule"/>
</dbReference>
<dbReference type="PANTHER" id="PTHR47972">
    <property type="entry name" value="KINESIN-LIKE PROTEIN KLP-3"/>
    <property type="match status" value="1"/>
</dbReference>
<feature type="coiled-coil region" evidence="7">
    <location>
        <begin position="397"/>
        <end position="424"/>
    </location>
</feature>
<evidence type="ECO:0000256" key="6">
    <source>
        <dbReference type="RuleBase" id="RU000394"/>
    </source>
</evidence>
<evidence type="ECO:0000259" key="10">
    <source>
        <dbReference type="PROSITE" id="PS50067"/>
    </source>
</evidence>
<evidence type="ECO:0000256" key="7">
    <source>
        <dbReference type="SAM" id="Coils"/>
    </source>
</evidence>
<feature type="domain" description="Kinesin motor" evidence="10">
    <location>
        <begin position="431"/>
        <end position="748"/>
    </location>
</feature>
<dbReference type="PRINTS" id="PR00380">
    <property type="entry name" value="KINESINHEAVY"/>
</dbReference>
<dbReference type="PROSITE" id="PS50002">
    <property type="entry name" value="SH3"/>
    <property type="match status" value="1"/>
</dbReference>
<feature type="compositionally biased region" description="Acidic residues" evidence="8">
    <location>
        <begin position="133"/>
        <end position="142"/>
    </location>
</feature>
<accession>D2V0T4</accession>
<dbReference type="InterPro" id="IPR001452">
    <property type="entry name" value="SH3_domain"/>
</dbReference>
<dbReference type="GO" id="GO:0005874">
    <property type="term" value="C:microtubule"/>
    <property type="evidence" value="ECO:0007669"/>
    <property type="project" value="UniProtKB-KW"/>
</dbReference>
<feature type="domain" description="SH3" evidence="9">
    <location>
        <begin position="15"/>
        <end position="75"/>
    </location>
</feature>
<feature type="compositionally biased region" description="Low complexity" evidence="8">
    <location>
        <begin position="240"/>
        <end position="250"/>
    </location>
</feature>
<dbReference type="SMART" id="SM00326">
    <property type="entry name" value="SH3"/>
    <property type="match status" value="1"/>
</dbReference>
<dbReference type="PROSITE" id="PS00411">
    <property type="entry name" value="KINESIN_MOTOR_1"/>
    <property type="match status" value="1"/>
</dbReference>
<dbReference type="CDD" id="cd00174">
    <property type="entry name" value="SH3"/>
    <property type="match status" value="1"/>
</dbReference>
<evidence type="ECO:0000313" key="11">
    <source>
        <dbReference type="EMBL" id="EFC49785.1"/>
    </source>
</evidence>
<dbReference type="AlphaFoldDB" id="D2V0T4"/>
<dbReference type="GO" id="GO:0007018">
    <property type="term" value="P:microtubule-based movement"/>
    <property type="evidence" value="ECO:0007669"/>
    <property type="project" value="InterPro"/>
</dbReference>
<dbReference type="Gene3D" id="2.30.30.40">
    <property type="entry name" value="SH3 Domains"/>
    <property type="match status" value="1"/>
</dbReference>
<dbReference type="PROSITE" id="PS50067">
    <property type="entry name" value="KINESIN_MOTOR_2"/>
    <property type="match status" value="1"/>
</dbReference>
<dbReference type="Pfam" id="PF00018">
    <property type="entry name" value="SH3_1"/>
    <property type="match status" value="1"/>
</dbReference>
<feature type="region of interest" description="Disordered" evidence="8">
    <location>
        <begin position="133"/>
        <end position="168"/>
    </location>
</feature>
<evidence type="ECO:0000259" key="9">
    <source>
        <dbReference type="PROSITE" id="PS50002"/>
    </source>
</evidence>
<feature type="compositionally biased region" description="Polar residues" evidence="8">
    <location>
        <begin position="287"/>
        <end position="298"/>
    </location>
</feature>
<feature type="compositionally biased region" description="Polar residues" evidence="8">
    <location>
        <begin position="251"/>
        <end position="264"/>
    </location>
</feature>
<dbReference type="InParanoid" id="D2V0T4"/>
<name>D2V0T4_NAEGR</name>
<dbReference type="Gene3D" id="3.40.850.10">
    <property type="entry name" value="Kinesin motor domain"/>
    <property type="match status" value="1"/>
</dbReference>
<dbReference type="InterPro" id="IPR001752">
    <property type="entry name" value="Kinesin_motor_dom"/>
</dbReference>
<dbReference type="STRING" id="5762.D2V0T4"/>
<proteinExistence type="inferred from homology"/>
<sequence length="761" mass="86188">MSTTETSNTTMSGRPAMFIVEVLYPFFPSDKQHLTLSQYEKIKVIETHKSDWWIGEKANGEVGLFPANYVRRVQDMVEESPRRREKTFNKPVTFDPKKTNTKTVDPQLQKRKEIASQLGLGTVDWDELMSDEDEEIESDDDIVPEKKPSPMVTKTQPSSSNSPQPVATNQTITTAMPAGGKFVTEEAYEKKKKDLQEALQKQMEDQMIKQKQMEEIKKLKEELLKTKTEASKGGEEKSTTPRTTPRGSPGLSNQEVQQLMQKQQADFEKKQKEMEKEYETKIKQAAEKSSSNSTATTDMQKTIEKLKQKNTQLEGQVVTLDKSLTDVKQKYNTDVRDLSQRLKEQKDGSIKHMSTKVIRMKKQVQAIKFENGFLKKEAQDMQKEFLNAVQLISSKAMKKLLDGYKDLEDQYKKEVKERRVLYNQLQDLKGNIRVNLRIRPIIPEQDGQNPETCIDTVDEREIKVSDKEGKKIQKFEFDNVFGINSTQEQVFEDVKPLATSILDGYNVCIFAYGQTGSGKTYTMEGSPSNRGVNYRTLDELFAMVKERKGEYNYEVEVAVMEIYNETLFDLLSKEKTKLDIMLSNKVAIPGLTKYKVSSSDDVRRVLSQGYDNRAVGNNNINAHSSRSHCIVSVFTEGINTYTNQKVSGKLHLIDLAGSERLKRTDVKGDRLKEAQSINSSLSSLGEVISALATKKSHIPFRNSKLTSLLQDSLGGNSKILMFVNVSPTSESCPETLCSLGFAQRARKVEIGKAEKNVTASK</sequence>
<dbReference type="EMBL" id="GG738847">
    <property type="protein sequence ID" value="EFC49785.1"/>
    <property type="molecule type" value="Genomic_DNA"/>
</dbReference>
<dbReference type="InterPro" id="IPR036028">
    <property type="entry name" value="SH3-like_dom_sf"/>
</dbReference>
<reference evidence="11 12" key="1">
    <citation type="journal article" date="2010" name="Cell">
        <title>The genome of Naegleria gruberi illuminates early eukaryotic versatility.</title>
        <authorList>
            <person name="Fritz-Laylin L.K."/>
            <person name="Prochnik S.E."/>
            <person name="Ginger M.L."/>
            <person name="Dacks J.B."/>
            <person name="Carpenter M.L."/>
            <person name="Field M.C."/>
            <person name="Kuo A."/>
            <person name="Paredez A."/>
            <person name="Chapman J."/>
            <person name="Pham J."/>
            <person name="Shu S."/>
            <person name="Neupane R."/>
            <person name="Cipriano M."/>
            <person name="Mancuso J."/>
            <person name="Tu H."/>
            <person name="Salamov A."/>
            <person name="Lindquist E."/>
            <person name="Shapiro H."/>
            <person name="Lucas S."/>
            <person name="Grigoriev I.V."/>
            <person name="Cande W.Z."/>
            <person name="Fulton C."/>
            <person name="Rokhsar D.S."/>
            <person name="Dawson S.C."/>
        </authorList>
    </citation>
    <scope>NUCLEOTIDE SEQUENCE [LARGE SCALE GENOMIC DNA]</scope>
    <source>
        <strain evidence="11 12">NEG-M</strain>
    </source>
</reference>
<feature type="compositionally biased region" description="Basic and acidic residues" evidence="8">
    <location>
        <begin position="219"/>
        <end position="239"/>
    </location>
</feature>
<dbReference type="OrthoDB" id="3176171at2759"/>
<evidence type="ECO:0000256" key="2">
    <source>
        <dbReference type="ARBA" id="ARBA00022741"/>
    </source>
</evidence>
<dbReference type="GeneID" id="8855454"/>
<evidence type="ECO:0000256" key="1">
    <source>
        <dbReference type="ARBA" id="ARBA00022443"/>
    </source>
</evidence>
<evidence type="ECO:0000256" key="8">
    <source>
        <dbReference type="SAM" id="MobiDB-lite"/>
    </source>
</evidence>
<evidence type="ECO:0000256" key="3">
    <source>
        <dbReference type="ARBA" id="ARBA00022840"/>
    </source>
</evidence>
<dbReference type="Pfam" id="PF00225">
    <property type="entry name" value="Kinesin"/>
    <property type="match status" value="1"/>
</dbReference>
<dbReference type="InterPro" id="IPR019821">
    <property type="entry name" value="Kinesin_motor_CS"/>
</dbReference>
<dbReference type="VEuPathDB" id="AmoebaDB:NAEGRDRAFT_78071"/>
<organism evidence="12">
    <name type="scientific">Naegleria gruberi</name>
    <name type="common">Amoeba</name>
    <dbReference type="NCBI Taxonomy" id="5762"/>
    <lineage>
        <taxon>Eukaryota</taxon>
        <taxon>Discoba</taxon>
        <taxon>Heterolobosea</taxon>
        <taxon>Tetramitia</taxon>
        <taxon>Eutetramitia</taxon>
        <taxon>Vahlkampfiidae</taxon>
        <taxon>Naegleria</taxon>
    </lineage>
</organism>
<keyword evidence="5 6" id="KW-0505">Motor protein</keyword>
<dbReference type="InterPro" id="IPR036961">
    <property type="entry name" value="Kinesin_motor_dom_sf"/>
</dbReference>
<dbReference type="GO" id="GO:0003777">
    <property type="term" value="F:microtubule motor activity"/>
    <property type="evidence" value="ECO:0007669"/>
    <property type="project" value="InterPro"/>
</dbReference>
<feature type="compositionally biased region" description="Polar residues" evidence="8">
    <location>
        <begin position="152"/>
        <end position="168"/>
    </location>
</feature>
<dbReference type="eggNOG" id="KOG0239">
    <property type="taxonomic scope" value="Eukaryota"/>
</dbReference>
<keyword evidence="12" id="KW-1185">Reference proteome</keyword>
<dbReference type="SUPFAM" id="SSF50044">
    <property type="entry name" value="SH3-domain"/>
    <property type="match status" value="1"/>
</dbReference>
<evidence type="ECO:0000256" key="5">
    <source>
        <dbReference type="PROSITE-ProRule" id="PRU00283"/>
    </source>
</evidence>
<evidence type="ECO:0000313" key="12">
    <source>
        <dbReference type="Proteomes" id="UP000006671"/>
    </source>
</evidence>
<dbReference type="GO" id="GO:0008017">
    <property type="term" value="F:microtubule binding"/>
    <property type="evidence" value="ECO:0007669"/>
    <property type="project" value="InterPro"/>
</dbReference>
<feature type="region of interest" description="Disordered" evidence="8">
    <location>
        <begin position="80"/>
        <end position="106"/>
    </location>
</feature>
<keyword evidence="7" id="KW-0175">Coiled coil</keyword>
<dbReference type="RefSeq" id="XP_002682529.1">
    <property type="nucleotide sequence ID" value="XM_002682483.1"/>
</dbReference>
<feature type="compositionally biased region" description="Basic and acidic residues" evidence="8">
    <location>
        <begin position="265"/>
        <end position="286"/>
    </location>
</feature>
<comment type="similarity">
    <text evidence="5 6">Belongs to the TRAFAC class myosin-kinesin ATPase superfamily. Kinesin family.</text>
</comment>
<dbReference type="KEGG" id="ngr:NAEGRDRAFT_78071"/>
<feature type="region of interest" description="Disordered" evidence="8">
    <location>
        <begin position="219"/>
        <end position="298"/>
    </location>
</feature>
<feature type="binding site" evidence="5">
    <location>
        <begin position="513"/>
        <end position="520"/>
    </location>
    <ligand>
        <name>ATP</name>
        <dbReference type="ChEBI" id="CHEBI:30616"/>
    </ligand>
</feature>
<keyword evidence="1 4" id="KW-0728">SH3 domain</keyword>
<dbReference type="InterPro" id="IPR027417">
    <property type="entry name" value="P-loop_NTPase"/>
</dbReference>
<gene>
    <name evidence="11" type="ORF">NAEGRDRAFT_78071</name>
</gene>
<dbReference type="PANTHER" id="PTHR47972:SF28">
    <property type="entry name" value="KINESIN-LIKE PROTEIN KLP-3"/>
    <property type="match status" value="1"/>
</dbReference>
<dbReference type="InterPro" id="IPR027640">
    <property type="entry name" value="Kinesin-like_fam"/>
</dbReference>